<comment type="subcellular location">
    <subcellularLocation>
        <location evidence="1">Membrane</location>
    </subcellularLocation>
</comment>
<protein>
    <recommendedName>
        <fullName evidence="6">Protein root UVB sensitive/RUS domain-containing protein</fullName>
    </recommendedName>
</protein>
<comment type="similarity">
    <text evidence="2">Belongs to the RUS1 family.</text>
</comment>
<reference evidence="7 8" key="1">
    <citation type="submission" date="2021-02" db="EMBL/GenBank/DDBJ databases">
        <title>Porcisia hertigi Genome sequencing and assembly.</title>
        <authorList>
            <person name="Almutairi H."/>
            <person name="Gatherer D."/>
        </authorList>
    </citation>
    <scope>NUCLEOTIDE SEQUENCE [LARGE SCALE GENOMIC DNA]</scope>
    <source>
        <strain evidence="7 8">C119</strain>
    </source>
</reference>
<sequence>MSELTHSVGGTLQEYTGGRCVSYRVNARGGLVEVVADVYALDFFKEQGDAVISPTSPSTSTSSSSTRRMWRRVQVSLERILLPDGYPNSVTDDLLAFALWDQVQVLASNATAALSMRAVLLGVGVGESKANLTSSTLSWMMRDGVRMMGSIVFASLISQGLEYRAKTWRLVADIASDFAGLLELCAPWLPGGQVTFRSVVIFASVIKALVGVCSSGTHESFTQHFALRNNAADVAAKETTRGNVGSFIGLFLGIYLTYLVPATSALLNLVVYALCTALHIFANYRGVRGVRLRRLNAPHLEWCLEEYCAFKDQELVAIKKESAPRSVMPILDLSPRRANAAERLFILPALRALPPLSNSVFGSVYRFFRRHCYPTTLTLRMHCGASLLDVLRHQKDPTTLRRHKLVQQVESSLATRGIALLVDNVDMTYYMILPEYFTVEGVPESWVRYKRQYDAGLRHMKTKERQVGAAASALPGTAAAAAAAAADWDDLDEGRRTEQAETLMRETAEIERLQREHVAVPPHILSLVYRQLWAFFYAFMHCRAVRLRREGRLARTSGVLKHPHKKSSAEGQRIHIINALRADGMLDESHDDASPARYSPVEFEQMTSPTSTTSSMPPRNTGFPPVACGVADRNDDGAAESVYDGLHPQFIEFVRALRTSGWELDRLLINTEGYTTVVHYL</sequence>
<evidence type="ECO:0000256" key="5">
    <source>
        <dbReference type="ARBA" id="ARBA00023136"/>
    </source>
</evidence>
<dbReference type="OrthoDB" id="364779at2759"/>
<dbReference type="AlphaFoldDB" id="A0A836LBJ0"/>
<dbReference type="InterPro" id="IPR054549">
    <property type="entry name" value="UVB_sens_RUS_dom"/>
</dbReference>
<dbReference type="InterPro" id="IPR006968">
    <property type="entry name" value="RUS_fam"/>
</dbReference>
<dbReference type="KEGG" id="phet:94291186"/>
<organism evidence="7 8">
    <name type="scientific">Porcisia hertigi</name>
    <dbReference type="NCBI Taxonomy" id="2761500"/>
    <lineage>
        <taxon>Eukaryota</taxon>
        <taxon>Discoba</taxon>
        <taxon>Euglenozoa</taxon>
        <taxon>Kinetoplastea</taxon>
        <taxon>Metakinetoplastina</taxon>
        <taxon>Trypanosomatida</taxon>
        <taxon>Trypanosomatidae</taxon>
        <taxon>Leishmaniinae</taxon>
        <taxon>Porcisia</taxon>
    </lineage>
</organism>
<evidence type="ECO:0000313" key="8">
    <source>
        <dbReference type="Proteomes" id="UP000674318"/>
    </source>
</evidence>
<evidence type="ECO:0000256" key="3">
    <source>
        <dbReference type="ARBA" id="ARBA00022692"/>
    </source>
</evidence>
<dbReference type="Pfam" id="PF04884">
    <property type="entry name" value="UVB_sens_prot"/>
    <property type="match status" value="1"/>
</dbReference>
<proteinExistence type="inferred from homology"/>
<dbReference type="RefSeq" id="XP_067757472.1">
    <property type="nucleotide sequence ID" value="XM_067901109.1"/>
</dbReference>
<evidence type="ECO:0000259" key="6">
    <source>
        <dbReference type="Pfam" id="PF04884"/>
    </source>
</evidence>
<dbReference type="PANTHER" id="PTHR12770:SF31">
    <property type="entry name" value="RUS FAMILY MEMBER 1"/>
    <property type="match status" value="1"/>
</dbReference>
<dbReference type="Proteomes" id="UP000674318">
    <property type="component" value="Chromosome 21"/>
</dbReference>
<keyword evidence="5" id="KW-0472">Membrane</keyword>
<dbReference type="GeneID" id="94291186"/>
<evidence type="ECO:0000313" key="7">
    <source>
        <dbReference type="EMBL" id="KAG5505804.1"/>
    </source>
</evidence>
<gene>
    <name evidence="7" type="ORF">JKF63_05140</name>
</gene>
<name>A0A836LBJ0_9TRYP</name>
<keyword evidence="8" id="KW-1185">Reference proteome</keyword>
<comment type="caution">
    <text evidence="7">The sequence shown here is derived from an EMBL/GenBank/DDBJ whole genome shotgun (WGS) entry which is preliminary data.</text>
</comment>
<keyword evidence="4" id="KW-1133">Transmembrane helix</keyword>
<keyword evidence="3" id="KW-0812">Transmembrane</keyword>
<evidence type="ECO:0000256" key="1">
    <source>
        <dbReference type="ARBA" id="ARBA00004370"/>
    </source>
</evidence>
<evidence type="ECO:0000256" key="2">
    <source>
        <dbReference type="ARBA" id="ARBA00007558"/>
    </source>
</evidence>
<feature type="domain" description="Protein root UVB sensitive/RUS" evidence="6">
    <location>
        <begin position="70"/>
        <end position="308"/>
    </location>
</feature>
<dbReference type="PANTHER" id="PTHR12770">
    <property type="entry name" value="RUS1 FAMILY PROTEIN C16ORF58"/>
    <property type="match status" value="1"/>
</dbReference>
<dbReference type="EMBL" id="JAFJZO010000021">
    <property type="protein sequence ID" value="KAG5505804.1"/>
    <property type="molecule type" value="Genomic_DNA"/>
</dbReference>
<accession>A0A836LBJ0</accession>
<dbReference type="GO" id="GO:0016020">
    <property type="term" value="C:membrane"/>
    <property type="evidence" value="ECO:0007669"/>
    <property type="project" value="UniProtKB-SubCell"/>
</dbReference>
<evidence type="ECO:0000256" key="4">
    <source>
        <dbReference type="ARBA" id="ARBA00022989"/>
    </source>
</evidence>